<dbReference type="STRING" id="927083.DB32_004072"/>
<dbReference type="Proteomes" id="UP000034883">
    <property type="component" value="Chromosome"/>
</dbReference>
<feature type="region of interest" description="Disordered" evidence="1">
    <location>
        <begin position="233"/>
        <end position="258"/>
    </location>
</feature>
<proteinExistence type="predicted"/>
<feature type="region of interest" description="Disordered" evidence="1">
    <location>
        <begin position="1"/>
        <end position="120"/>
    </location>
</feature>
<reference evidence="2 3" key="1">
    <citation type="submission" date="2015-03" db="EMBL/GenBank/DDBJ databases">
        <title>Genome assembly of Sandaracinus amylolyticus DSM 53668.</title>
        <authorList>
            <person name="Sharma G."/>
            <person name="Subramanian S."/>
        </authorList>
    </citation>
    <scope>NUCLEOTIDE SEQUENCE [LARGE SCALE GENOMIC DNA]</scope>
    <source>
        <strain evidence="2 3">DSM 53668</strain>
    </source>
</reference>
<feature type="compositionally biased region" description="Low complexity" evidence="1">
    <location>
        <begin position="1"/>
        <end position="35"/>
    </location>
</feature>
<protein>
    <submittedName>
        <fullName evidence="2">Histone protein</fullName>
    </submittedName>
</protein>
<evidence type="ECO:0000313" key="2">
    <source>
        <dbReference type="EMBL" id="AKF06923.1"/>
    </source>
</evidence>
<dbReference type="EMBL" id="CP011125">
    <property type="protein sequence ID" value="AKF06923.1"/>
    <property type="molecule type" value="Genomic_DNA"/>
</dbReference>
<organism evidence="2 3">
    <name type="scientific">Sandaracinus amylolyticus</name>
    <dbReference type="NCBI Taxonomy" id="927083"/>
    <lineage>
        <taxon>Bacteria</taxon>
        <taxon>Pseudomonadati</taxon>
        <taxon>Myxococcota</taxon>
        <taxon>Polyangia</taxon>
        <taxon>Polyangiales</taxon>
        <taxon>Sandaracinaceae</taxon>
        <taxon>Sandaracinus</taxon>
    </lineage>
</organism>
<accession>A0A0F6W445</accession>
<gene>
    <name evidence="2" type="ORF">DB32_004072</name>
</gene>
<sequence length="258" mass="26623">MVTSAKKSTAAAKSAASKPGRAPAAPAKKSVSSKAPAEKPAKSVKAAPKTAAKPAAPAPAAKKATPLPKQPAKTMAKPEKVAKPEKAEKAEKVVAADKAAGSEPPPPPAPAAGLAKPTAPRLTVRTPVGADELKQKIGALATATANIRNLKRSLQRSFYDIGLILKDIDERKLYEVKGYGSFEAFLEREIDLGKQLGLRLARAVQVFQREAATQAGLDRVSAAIAVFDGEVDPSLAPPPGTAPTSSGGARSPIPFHKL</sequence>
<evidence type="ECO:0000313" key="3">
    <source>
        <dbReference type="Proteomes" id="UP000034883"/>
    </source>
</evidence>
<dbReference type="KEGG" id="samy:DB32_004072"/>
<feature type="compositionally biased region" description="Basic and acidic residues" evidence="1">
    <location>
        <begin position="76"/>
        <end position="95"/>
    </location>
</feature>
<feature type="compositionally biased region" description="Low complexity" evidence="1">
    <location>
        <begin position="111"/>
        <end position="120"/>
    </location>
</feature>
<evidence type="ECO:0000256" key="1">
    <source>
        <dbReference type="SAM" id="MobiDB-lite"/>
    </source>
</evidence>
<dbReference type="AlphaFoldDB" id="A0A0F6W445"/>
<name>A0A0F6W445_9BACT</name>
<feature type="compositionally biased region" description="Low complexity" evidence="1">
    <location>
        <begin position="43"/>
        <end position="73"/>
    </location>
</feature>
<keyword evidence="3" id="KW-1185">Reference proteome</keyword>